<comment type="catalytic activity">
    <reaction evidence="10">
        <text>L-methionine + ATP + H2O = S-adenosyl-L-methionine + phosphate + diphosphate</text>
        <dbReference type="Rhea" id="RHEA:21080"/>
        <dbReference type="ChEBI" id="CHEBI:15377"/>
        <dbReference type="ChEBI" id="CHEBI:30616"/>
        <dbReference type="ChEBI" id="CHEBI:33019"/>
        <dbReference type="ChEBI" id="CHEBI:43474"/>
        <dbReference type="ChEBI" id="CHEBI:57844"/>
        <dbReference type="ChEBI" id="CHEBI:59789"/>
        <dbReference type="EC" id="2.5.1.6"/>
    </reaction>
</comment>
<feature type="region of interest" description="Flexible loop" evidence="10">
    <location>
        <begin position="99"/>
        <end position="109"/>
    </location>
</feature>
<dbReference type="InterPro" id="IPR022631">
    <property type="entry name" value="ADOMET_SYNTHASE_CS"/>
</dbReference>
<feature type="binding site" description="in other chain" evidence="10">
    <location>
        <position position="56"/>
    </location>
    <ligand>
        <name>L-methionine</name>
        <dbReference type="ChEBI" id="CHEBI:57844"/>
        <note>ligand shared between two neighboring subunits</note>
    </ligand>
</feature>
<feature type="binding site" evidence="10">
    <location>
        <position position="269"/>
    </location>
    <ligand>
        <name>ATP</name>
        <dbReference type="ChEBI" id="CHEBI:30616"/>
        <note>ligand shared between two neighboring subunits</note>
    </ligand>
</feature>
<dbReference type="PROSITE" id="PS00377">
    <property type="entry name" value="ADOMET_SYNTHASE_2"/>
    <property type="match status" value="1"/>
</dbReference>
<feature type="domain" description="S-adenosylmethionine synthetase C-terminal" evidence="15">
    <location>
        <begin position="236"/>
        <end position="374"/>
    </location>
</feature>
<evidence type="ECO:0000259" key="13">
    <source>
        <dbReference type="Pfam" id="PF00438"/>
    </source>
</evidence>
<dbReference type="FunFam" id="3.30.300.10:FF:000003">
    <property type="entry name" value="S-adenosylmethionine synthase"/>
    <property type="match status" value="1"/>
</dbReference>
<evidence type="ECO:0000256" key="2">
    <source>
        <dbReference type="ARBA" id="ARBA00009685"/>
    </source>
</evidence>
<dbReference type="EC" id="2.5.1.6" evidence="10"/>
<evidence type="ECO:0000256" key="3">
    <source>
        <dbReference type="ARBA" id="ARBA00022563"/>
    </source>
</evidence>
<organism evidence="16 17">
    <name type="scientific">Candidatus Sungbacteria bacterium RIFCSPHIGHO2_02_FULL_51_29</name>
    <dbReference type="NCBI Taxonomy" id="1802273"/>
    <lineage>
        <taxon>Bacteria</taxon>
        <taxon>Candidatus Sungiibacteriota</taxon>
    </lineage>
</organism>
<comment type="cofactor">
    <cofactor evidence="10">
        <name>K(+)</name>
        <dbReference type="ChEBI" id="CHEBI:29103"/>
    </cofactor>
    <text evidence="10">Binds 1 potassium ion per subunit.</text>
</comment>
<feature type="domain" description="S-adenosylmethionine synthetase central" evidence="14">
    <location>
        <begin position="117"/>
        <end position="234"/>
    </location>
</feature>
<evidence type="ECO:0000259" key="14">
    <source>
        <dbReference type="Pfam" id="PF02772"/>
    </source>
</evidence>
<protein>
    <recommendedName>
        <fullName evidence="10">S-adenosylmethionine synthase</fullName>
        <shortName evidence="10">AdoMet synthase</shortName>
        <ecNumber evidence="10">2.5.1.6</ecNumber>
    </recommendedName>
    <alternativeName>
        <fullName evidence="10">MAT</fullName>
    </alternativeName>
    <alternativeName>
        <fullName evidence="10">Methionine adenosyltransferase</fullName>
    </alternativeName>
</protein>
<comment type="pathway">
    <text evidence="1 10">Amino-acid biosynthesis; S-adenosyl-L-methionine biosynthesis; S-adenosyl-L-methionine from L-methionine: step 1/1.</text>
</comment>
<keyword evidence="5 10" id="KW-0479">Metal-binding</keyword>
<keyword evidence="8 10" id="KW-0460">Magnesium</keyword>
<dbReference type="GO" id="GO:0005737">
    <property type="term" value="C:cytoplasm"/>
    <property type="evidence" value="ECO:0007669"/>
    <property type="project" value="UniProtKB-SubCell"/>
</dbReference>
<comment type="similarity">
    <text evidence="2 10 12">Belongs to the AdoMet synthase family.</text>
</comment>
<dbReference type="GO" id="GO:0005524">
    <property type="term" value="F:ATP binding"/>
    <property type="evidence" value="ECO:0007669"/>
    <property type="project" value="UniProtKB-UniRule"/>
</dbReference>
<gene>
    <name evidence="10" type="primary">metK</name>
    <name evidence="16" type="ORF">A3C16_02725</name>
</gene>
<evidence type="ECO:0000256" key="10">
    <source>
        <dbReference type="HAMAP-Rule" id="MF_00086"/>
    </source>
</evidence>
<dbReference type="InterPro" id="IPR022636">
    <property type="entry name" value="S-AdoMet_synthetase_sfam"/>
</dbReference>
<evidence type="ECO:0000256" key="7">
    <source>
        <dbReference type="ARBA" id="ARBA00022840"/>
    </source>
</evidence>
<dbReference type="HAMAP" id="MF_00086">
    <property type="entry name" value="S_AdoMet_synth1"/>
    <property type="match status" value="1"/>
</dbReference>
<dbReference type="InterPro" id="IPR022630">
    <property type="entry name" value="S-AdoMet_synt_C"/>
</dbReference>
<proteinExistence type="inferred from homology"/>
<dbReference type="GO" id="GO:0006556">
    <property type="term" value="P:S-adenosylmethionine biosynthetic process"/>
    <property type="evidence" value="ECO:0007669"/>
    <property type="project" value="UniProtKB-UniRule"/>
</dbReference>
<dbReference type="Pfam" id="PF02772">
    <property type="entry name" value="S-AdoMet_synt_M"/>
    <property type="match status" value="1"/>
</dbReference>
<comment type="subcellular location">
    <subcellularLocation>
        <location evidence="10 11">Cytoplasm</location>
    </subcellularLocation>
</comment>
<feature type="binding site" description="in other chain" evidence="10">
    <location>
        <position position="15"/>
    </location>
    <ligand>
        <name>ATP</name>
        <dbReference type="ChEBI" id="CHEBI:30616"/>
        <note>ligand shared between two neighboring subunits</note>
    </ligand>
</feature>
<keyword evidence="3 10" id="KW-0554">One-carbon metabolism</keyword>
<feature type="binding site" description="in other chain" evidence="10">
    <location>
        <begin position="248"/>
        <end position="249"/>
    </location>
    <ligand>
        <name>ATP</name>
        <dbReference type="ChEBI" id="CHEBI:30616"/>
        <note>ligand shared between two neighboring subunits</note>
    </ligand>
</feature>
<feature type="binding site" evidence="10">
    <location>
        <position position="242"/>
    </location>
    <ligand>
        <name>L-methionine</name>
        <dbReference type="ChEBI" id="CHEBI:57844"/>
        <note>ligand shared between two neighboring subunits</note>
    </ligand>
</feature>
<dbReference type="GO" id="GO:0000287">
    <property type="term" value="F:magnesium ion binding"/>
    <property type="evidence" value="ECO:0007669"/>
    <property type="project" value="UniProtKB-UniRule"/>
</dbReference>
<keyword evidence="4 10" id="KW-0808">Transferase</keyword>
<dbReference type="Pfam" id="PF02773">
    <property type="entry name" value="S-AdoMet_synt_C"/>
    <property type="match status" value="1"/>
</dbReference>
<comment type="subunit">
    <text evidence="10">Homotetramer; dimer of dimers.</text>
</comment>
<feature type="binding site" evidence="10">
    <location>
        <position position="265"/>
    </location>
    <ligand>
        <name>ATP</name>
        <dbReference type="ChEBI" id="CHEBI:30616"/>
        <note>ligand shared between two neighboring subunits</note>
    </ligand>
</feature>
<evidence type="ECO:0000256" key="1">
    <source>
        <dbReference type="ARBA" id="ARBA00005224"/>
    </source>
</evidence>
<dbReference type="UniPathway" id="UPA00315">
    <property type="reaction ID" value="UER00080"/>
</dbReference>
<dbReference type="NCBIfam" id="TIGR01034">
    <property type="entry name" value="metK"/>
    <property type="match status" value="1"/>
</dbReference>
<evidence type="ECO:0000256" key="9">
    <source>
        <dbReference type="ARBA" id="ARBA00022958"/>
    </source>
</evidence>
<dbReference type="GO" id="GO:0006730">
    <property type="term" value="P:one-carbon metabolic process"/>
    <property type="evidence" value="ECO:0007669"/>
    <property type="project" value="UniProtKB-KW"/>
</dbReference>
<feature type="binding site" evidence="10">
    <location>
        <position position="43"/>
    </location>
    <ligand>
        <name>K(+)</name>
        <dbReference type="ChEBI" id="CHEBI:29103"/>
    </ligand>
</feature>
<keyword evidence="7 10" id="KW-0067">ATP-binding</keyword>
<reference evidence="16 17" key="1">
    <citation type="journal article" date="2016" name="Nat. Commun.">
        <title>Thousands of microbial genomes shed light on interconnected biogeochemical processes in an aquifer system.</title>
        <authorList>
            <person name="Anantharaman K."/>
            <person name="Brown C.T."/>
            <person name="Hug L.A."/>
            <person name="Sharon I."/>
            <person name="Castelle C.J."/>
            <person name="Probst A.J."/>
            <person name="Thomas B.C."/>
            <person name="Singh A."/>
            <person name="Wilkins M.J."/>
            <person name="Karaoz U."/>
            <person name="Brodie E.L."/>
            <person name="Williams K.H."/>
            <person name="Hubbard S.S."/>
            <person name="Banfield J.F."/>
        </authorList>
    </citation>
    <scope>NUCLEOTIDE SEQUENCE [LARGE SCALE GENOMIC DNA]</scope>
</reference>
<evidence type="ECO:0000256" key="8">
    <source>
        <dbReference type="ARBA" id="ARBA00022842"/>
    </source>
</evidence>
<dbReference type="InterPro" id="IPR022629">
    <property type="entry name" value="S-AdoMet_synt_central"/>
</dbReference>
<comment type="caution">
    <text evidence="16">The sequence shown here is derived from an EMBL/GenBank/DDBJ whole genome shotgun (WGS) entry which is preliminary data.</text>
</comment>
<dbReference type="AlphaFoldDB" id="A0A1G2KQS0"/>
<dbReference type="Proteomes" id="UP000177811">
    <property type="component" value="Unassembled WGS sequence"/>
</dbReference>
<evidence type="ECO:0000256" key="5">
    <source>
        <dbReference type="ARBA" id="ARBA00022723"/>
    </source>
</evidence>
<dbReference type="PROSITE" id="PS00376">
    <property type="entry name" value="ADOMET_SYNTHASE_1"/>
    <property type="match status" value="1"/>
</dbReference>
<evidence type="ECO:0000259" key="15">
    <source>
        <dbReference type="Pfam" id="PF02773"/>
    </source>
</evidence>
<feature type="binding site" description="in other chain" evidence="10">
    <location>
        <position position="273"/>
    </location>
    <ligand>
        <name>L-methionine</name>
        <dbReference type="ChEBI" id="CHEBI:57844"/>
        <note>ligand shared between two neighboring subunits</note>
    </ligand>
</feature>
<dbReference type="PANTHER" id="PTHR11964">
    <property type="entry name" value="S-ADENOSYLMETHIONINE SYNTHETASE"/>
    <property type="match status" value="1"/>
</dbReference>
<keyword evidence="6 10" id="KW-0547">Nucleotide-binding</keyword>
<dbReference type="CDD" id="cd18079">
    <property type="entry name" value="S-AdoMet_synt"/>
    <property type="match status" value="1"/>
</dbReference>
<dbReference type="Pfam" id="PF00438">
    <property type="entry name" value="S-AdoMet_synt_N"/>
    <property type="match status" value="1"/>
</dbReference>
<comment type="cofactor">
    <cofactor evidence="10">
        <name>Mg(2+)</name>
        <dbReference type="ChEBI" id="CHEBI:18420"/>
    </cofactor>
    <text evidence="10">Binds 2 divalent ions per subunit.</text>
</comment>
<comment type="function">
    <text evidence="10">Catalyzes the formation of S-adenosylmethionine (AdoMet) from methionine and ATP. The overall synthetic reaction is composed of two sequential steps, AdoMet formation and the subsequent tripolyphosphate hydrolysis which occurs prior to release of AdoMet from the enzyme.</text>
</comment>
<name>A0A1G2KQS0_9BACT</name>
<keyword evidence="10" id="KW-0963">Cytoplasm</keyword>
<evidence type="ECO:0000256" key="11">
    <source>
        <dbReference type="RuleBase" id="RU000542"/>
    </source>
</evidence>
<evidence type="ECO:0000256" key="12">
    <source>
        <dbReference type="RuleBase" id="RU004462"/>
    </source>
</evidence>
<dbReference type="EMBL" id="MHQL01000054">
    <property type="protein sequence ID" value="OHA01777.1"/>
    <property type="molecule type" value="Genomic_DNA"/>
</dbReference>
<keyword evidence="9 10" id="KW-0630">Potassium</keyword>
<feature type="binding site" evidence="10">
    <location>
        <position position="17"/>
    </location>
    <ligand>
        <name>Mg(2+)</name>
        <dbReference type="ChEBI" id="CHEBI:18420"/>
    </ligand>
</feature>
<accession>A0A1G2KQS0</accession>
<feature type="binding site" description="in other chain" evidence="10">
    <location>
        <begin position="233"/>
        <end position="234"/>
    </location>
    <ligand>
        <name>ATP</name>
        <dbReference type="ChEBI" id="CHEBI:30616"/>
        <note>ligand shared between two neighboring subunits</note>
    </ligand>
</feature>
<evidence type="ECO:0000256" key="4">
    <source>
        <dbReference type="ARBA" id="ARBA00022679"/>
    </source>
</evidence>
<feature type="binding site" description="in other chain" evidence="10">
    <location>
        <position position="99"/>
    </location>
    <ligand>
        <name>L-methionine</name>
        <dbReference type="ChEBI" id="CHEBI:57844"/>
        <note>ligand shared between two neighboring subunits</note>
    </ligand>
</feature>
<feature type="binding site" evidence="10">
    <location>
        <position position="242"/>
    </location>
    <ligand>
        <name>ATP</name>
        <dbReference type="ChEBI" id="CHEBI:30616"/>
        <note>ligand shared between two neighboring subunits</note>
    </ligand>
</feature>
<dbReference type="GO" id="GO:0004478">
    <property type="term" value="F:methionine adenosyltransferase activity"/>
    <property type="evidence" value="ECO:0007669"/>
    <property type="project" value="UniProtKB-UniRule"/>
</dbReference>
<feature type="domain" description="S-adenosylmethionine synthetase N-terminal" evidence="13">
    <location>
        <begin position="4"/>
        <end position="101"/>
    </location>
</feature>
<sequence length="388" mass="42223">MEKKFYTSESVTEGHPDKMADQISDAILDAILERDPYGRVAVETLLTNGLCVIAGEVTTDAYIDIPRVARAVIKDIGYTDAGFGFDYATCGLVTAIQEQSPDIAQGVSAYKKERPEEVGAGDQGLMYGYAVRESPELMPLAITLAHRLARRLARVRKNGVLPWLRPDGKSQVTIEYDGKKPKRIEAVLISAQHAPDIAHPHIEAAIKKHVIDYVLPKRLVDAKTKILVNPTGRFVIGGPKGDTGLTGRKIIVDTYGGRAPHGGGAFSGKDPTKVDRSAAYAARWVAKNIVAAGLADETEVKVAYAIGVAEPLAINVNTFGTGIVSDEKLMSAVRRVFDLRPGMLMRSLDLRKPRYRVIAAYGHFGRPDLVLPWEATNKVSAIKKEALR</sequence>
<evidence type="ECO:0000256" key="6">
    <source>
        <dbReference type="ARBA" id="ARBA00022741"/>
    </source>
</evidence>
<evidence type="ECO:0000313" key="17">
    <source>
        <dbReference type="Proteomes" id="UP000177811"/>
    </source>
</evidence>
<dbReference type="InterPro" id="IPR022628">
    <property type="entry name" value="S-AdoMet_synt_N"/>
</dbReference>
<feature type="binding site" description="in other chain" evidence="10">
    <location>
        <begin position="167"/>
        <end position="169"/>
    </location>
    <ligand>
        <name>ATP</name>
        <dbReference type="ChEBI" id="CHEBI:30616"/>
        <note>ligand shared between two neighboring subunits</note>
    </ligand>
</feature>
<dbReference type="Gene3D" id="3.30.300.10">
    <property type="match status" value="3"/>
</dbReference>
<dbReference type="SUPFAM" id="SSF55973">
    <property type="entry name" value="S-adenosylmethionine synthetase"/>
    <property type="match status" value="3"/>
</dbReference>
<dbReference type="PIRSF" id="PIRSF000497">
    <property type="entry name" value="MAT"/>
    <property type="match status" value="1"/>
</dbReference>
<evidence type="ECO:0000313" key="16">
    <source>
        <dbReference type="EMBL" id="OHA01777.1"/>
    </source>
</evidence>
<dbReference type="InterPro" id="IPR002133">
    <property type="entry name" value="S-AdoMet_synthetase"/>
</dbReference>